<sequence>MDPCNEISGLSEEELQQKHRKERRELQAQIQQLKHGVPKGDKKRKREMTSQVAQLEAQLSEKHETEVQQWTEQQKLSQLSDRLSSASVSDTDQVNGVTDAGDQCQSATQQNKPSKAQRRREKKAQAEREREERIRVELEENVLGPRNVEAVKLKAALQKRDLGIYEVTQEEEILYSAVVHQLHRRDIETSVSSLRKQVADHMRSQSDDFLPFLTHLDSDDPYTPEQFADYCNRLETTTEWGGQLEIRALSNVLRQPIEVIQADAPSIIVGDEHQGESLLLSYHRYAYGLGEHYNSVVPKAETNIDNEEDGFK</sequence>
<proteinExistence type="predicted"/>
<feature type="region of interest" description="Disordered" evidence="2">
    <location>
        <begin position="1"/>
        <end position="66"/>
    </location>
</feature>
<evidence type="ECO:0000256" key="1">
    <source>
        <dbReference type="ARBA" id="ARBA00022801"/>
    </source>
</evidence>
<dbReference type="InterPro" id="IPR038765">
    <property type="entry name" value="Papain-like_cys_pep_sf"/>
</dbReference>
<dbReference type="InterPro" id="IPR003323">
    <property type="entry name" value="OTU_dom"/>
</dbReference>
<dbReference type="CDD" id="cd22761">
    <property type="entry name" value="OTU_OTUD6"/>
    <property type="match status" value="1"/>
</dbReference>
<evidence type="ECO:0000256" key="2">
    <source>
        <dbReference type="SAM" id="MobiDB-lite"/>
    </source>
</evidence>
<dbReference type="InterPro" id="IPR050704">
    <property type="entry name" value="Peptidase_C85-like"/>
</dbReference>
<evidence type="ECO:0000259" key="3">
    <source>
        <dbReference type="PROSITE" id="PS50802"/>
    </source>
</evidence>
<feature type="domain" description="OTU" evidence="3">
    <location>
        <begin position="162"/>
        <end position="299"/>
    </location>
</feature>
<dbReference type="GO" id="GO:0016579">
    <property type="term" value="P:protein deubiquitination"/>
    <property type="evidence" value="ECO:0007669"/>
    <property type="project" value="TreeGrafter"/>
</dbReference>
<evidence type="ECO:0000313" key="5">
    <source>
        <dbReference type="Proteomes" id="UP001209878"/>
    </source>
</evidence>
<dbReference type="SUPFAM" id="SSF54001">
    <property type="entry name" value="Cysteine proteinases"/>
    <property type="match status" value="1"/>
</dbReference>
<feature type="region of interest" description="Disordered" evidence="2">
    <location>
        <begin position="80"/>
        <end position="131"/>
    </location>
</feature>
<reference evidence="4" key="1">
    <citation type="journal article" date="2023" name="Mol. Biol. Evol.">
        <title>Third-Generation Sequencing Reveals the Adaptive Role of the Epigenome in Three Deep-Sea Polychaetes.</title>
        <authorList>
            <person name="Perez M."/>
            <person name="Aroh O."/>
            <person name="Sun Y."/>
            <person name="Lan Y."/>
            <person name="Juniper S.K."/>
            <person name="Young C.R."/>
            <person name="Angers B."/>
            <person name="Qian P.Y."/>
        </authorList>
    </citation>
    <scope>NUCLEOTIDE SEQUENCE</scope>
    <source>
        <strain evidence="4">R07B-5</strain>
    </source>
</reference>
<organism evidence="4 5">
    <name type="scientific">Ridgeia piscesae</name>
    <name type="common">Tubeworm</name>
    <dbReference type="NCBI Taxonomy" id="27915"/>
    <lineage>
        <taxon>Eukaryota</taxon>
        <taxon>Metazoa</taxon>
        <taxon>Spiralia</taxon>
        <taxon>Lophotrochozoa</taxon>
        <taxon>Annelida</taxon>
        <taxon>Polychaeta</taxon>
        <taxon>Sedentaria</taxon>
        <taxon>Canalipalpata</taxon>
        <taxon>Sabellida</taxon>
        <taxon>Siboglinidae</taxon>
        <taxon>Ridgeia</taxon>
    </lineage>
</organism>
<dbReference type="InterPro" id="IPR049772">
    <property type="entry name" value="OTU_OTUD6"/>
</dbReference>
<dbReference type="Gene3D" id="3.90.70.80">
    <property type="match status" value="1"/>
</dbReference>
<dbReference type="GO" id="GO:0004843">
    <property type="term" value="F:cysteine-type deubiquitinase activity"/>
    <property type="evidence" value="ECO:0007669"/>
    <property type="project" value="TreeGrafter"/>
</dbReference>
<gene>
    <name evidence="4" type="ORF">NP493_215g05052</name>
</gene>
<name>A0AAD9P0W0_RIDPI</name>
<comment type="caution">
    <text evidence="4">The sequence shown here is derived from an EMBL/GenBank/DDBJ whole genome shotgun (WGS) entry which is preliminary data.</text>
</comment>
<keyword evidence="1" id="KW-0378">Hydrolase</keyword>
<protein>
    <recommendedName>
        <fullName evidence="3">OTU domain-containing protein</fullName>
    </recommendedName>
</protein>
<dbReference type="Proteomes" id="UP001209878">
    <property type="component" value="Unassembled WGS sequence"/>
</dbReference>
<dbReference type="Pfam" id="PF02338">
    <property type="entry name" value="OTU"/>
    <property type="match status" value="1"/>
</dbReference>
<evidence type="ECO:0000313" key="4">
    <source>
        <dbReference type="EMBL" id="KAK2185994.1"/>
    </source>
</evidence>
<accession>A0AAD9P0W0</accession>
<feature type="compositionally biased region" description="Polar residues" evidence="2">
    <location>
        <begin position="80"/>
        <end position="96"/>
    </location>
</feature>
<dbReference type="PROSITE" id="PS50802">
    <property type="entry name" value="OTU"/>
    <property type="match status" value="1"/>
</dbReference>
<dbReference type="EMBL" id="JAODUO010000216">
    <property type="protein sequence ID" value="KAK2185994.1"/>
    <property type="molecule type" value="Genomic_DNA"/>
</dbReference>
<dbReference type="PANTHER" id="PTHR12419">
    <property type="entry name" value="OTU DOMAIN CONTAINING PROTEIN"/>
    <property type="match status" value="1"/>
</dbReference>
<feature type="compositionally biased region" description="Polar residues" evidence="2">
    <location>
        <begin position="103"/>
        <end position="114"/>
    </location>
</feature>
<dbReference type="AlphaFoldDB" id="A0AAD9P0W0"/>
<dbReference type="PANTHER" id="PTHR12419:SF10">
    <property type="entry name" value="DEUBIQUITINASE OTUD6B"/>
    <property type="match status" value="1"/>
</dbReference>
<keyword evidence="5" id="KW-1185">Reference proteome</keyword>